<evidence type="ECO:0000313" key="2">
    <source>
        <dbReference type="Proteomes" id="UP000828390"/>
    </source>
</evidence>
<protein>
    <submittedName>
        <fullName evidence="1">Uncharacterized protein</fullName>
    </submittedName>
</protein>
<accession>A0A9D4D7T2</accession>
<keyword evidence="2" id="KW-1185">Reference proteome</keyword>
<comment type="caution">
    <text evidence="1">The sequence shown here is derived from an EMBL/GenBank/DDBJ whole genome shotgun (WGS) entry which is preliminary data.</text>
</comment>
<proteinExistence type="predicted"/>
<reference evidence="1" key="1">
    <citation type="journal article" date="2019" name="bioRxiv">
        <title>The Genome of the Zebra Mussel, Dreissena polymorpha: A Resource for Invasive Species Research.</title>
        <authorList>
            <person name="McCartney M.A."/>
            <person name="Auch B."/>
            <person name="Kono T."/>
            <person name="Mallez S."/>
            <person name="Zhang Y."/>
            <person name="Obille A."/>
            <person name="Becker A."/>
            <person name="Abrahante J.E."/>
            <person name="Garbe J."/>
            <person name="Badalamenti J.P."/>
            <person name="Herman A."/>
            <person name="Mangelson H."/>
            <person name="Liachko I."/>
            <person name="Sullivan S."/>
            <person name="Sone E.D."/>
            <person name="Koren S."/>
            <person name="Silverstein K.A.T."/>
            <person name="Beckman K.B."/>
            <person name="Gohl D.M."/>
        </authorList>
    </citation>
    <scope>NUCLEOTIDE SEQUENCE</scope>
    <source>
        <strain evidence="1">Duluth1</strain>
        <tissue evidence="1">Whole animal</tissue>
    </source>
</reference>
<name>A0A9D4D7T2_DREPO</name>
<dbReference type="EMBL" id="JAIWYP010000011">
    <property type="protein sequence ID" value="KAH3739624.1"/>
    <property type="molecule type" value="Genomic_DNA"/>
</dbReference>
<gene>
    <name evidence="1" type="ORF">DPMN_046278</name>
</gene>
<reference evidence="1" key="2">
    <citation type="submission" date="2020-11" db="EMBL/GenBank/DDBJ databases">
        <authorList>
            <person name="McCartney M.A."/>
            <person name="Auch B."/>
            <person name="Kono T."/>
            <person name="Mallez S."/>
            <person name="Becker A."/>
            <person name="Gohl D.M."/>
            <person name="Silverstein K.A.T."/>
            <person name="Koren S."/>
            <person name="Bechman K.B."/>
            <person name="Herman A."/>
            <person name="Abrahante J.E."/>
            <person name="Garbe J."/>
        </authorList>
    </citation>
    <scope>NUCLEOTIDE SEQUENCE</scope>
    <source>
        <strain evidence="1">Duluth1</strain>
        <tissue evidence="1">Whole animal</tissue>
    </source>
</reference>
<dbReference type="AlphaFoldDB" id="A0A9D4D7T2"/>
<organism evidence="1 2">
    <name type="scientific">Dreissena polymorpha</name>
    <name type="common">Zebra mussel</name>
    <name type="synonym">Mytilus polymorpha</name>
    <dbReference type="NCBI Taxonomy" id="45954"/>
    <lineage>
        <taxon>Eukaryota</taxon>
        <taxon>Metazoa</taxon>
        <taxon>Spiralia</taxon>
        <taxon>Lophotrochozoa</taxon>
        <taxon>Mollusca</taxon>
        <taxon>Bivalvia</taxon>
        <taxon>Autobranchia</taxon>
        <taxon>Heteroconchia</taxon>
        <taxon>Euheterodonta</taxon>
        <taxon>Imparidentia</taxon>
        <taxon>Neoheterodontei</taxon>
        <taxon>Myida</taxon>
        <taxon>Dreissenoidea</taxon>
        <taxon>Dreissenidae</taxon>
        <taxon>Dreissena</taxon>
    </lineage>
</organism>
<dbReference type="Proteomes" id="UP000828390">
    <property type="component" value="Unassembled WGS sequence"/>
</dbReference>
<sequence length="76" mass="8466">MRTDREGSSEVDIRTHMNGDYFGHVRTKRQGICSHVNLTRVPNVRFANAINTEAAGDMSQGQSTDVLDVLGSKWKC</sequence>
<evidence type="ECO:0000313" key="1">
    <source>
        <dbReference type="EMBL" id="KAH3739624.1"/>
    </source>
</evidence>